<dbReference type="InterPro" id="IPR011009">
    <property type="entry name" value="Kinase-like_dom_sf"/>
</dbReference>
<keyword evidence="3" id="KW-0597">Phosphoprotein</keyword>
<evidence type="ECO:0000256" key="12">
    <source>
        <dbReference type="ARBA" id="ARBA00023157"/>
    </source>
</evidence>
<organism evidence="19 20">
    <name type="scientific">Brassica carinata</name>
    <name type="common">Ethiopian mustard</name>
    <name type="synonym">Abyssinian cabbage</name>
    <dbReference type="NCBI Taxonomy" id="52824"/>
    <lineage>
        <taxon>Eukaryota</taxon>
        <taxon>Viridiplantae</taxon>
        <taxon>Streptophyta</taxon>
        <taxon>Embryophyta</taxon>
        <taxon>Tracheophyta</taxon>
        <taxon>Spermatophyta</taxon>
        <taxon>Magnoliopsida</taxon>
        <taxon>eudicotyledons</taxon>
        <taxon>Gunneridae</taxon>
        <taxon>Pentapetalae</taxon>
        <taxon>rosids</taxon>
        <taxon>malvids</taxon>
        <taxon>Brassicales</taxon>
        <taxon>Brassicaceae</taxon>
        <taxon>Brassiceae</taxon>
        <taxon>Brassica</taxon>
    </lineage>
</organism>
<dbReference type="PANTHER" id="PTHR27005:SF297">
    <property type="entry name" value="WALL-ASSOCIATED RECEPTOR KINASE-LIKE 17-RELATED"/>
    <property type="match status" value="1"/>
</dbReference>
<dbReference type="SMART" id="SM00220">
    <property type="entry name" value="S_TKc"/>
    <property type="match status" value="1"/>
</dbReference>
<dbReference type="GO" id="GO:0007166">
    <property type="term" value="P:cell surface receptor signaling pathway"/>
    <property type="evidence" value="ECO:0007669"/>
    <property type="project" value="InterPro"/>
</dbReference>
<dbReference type="Gene3D" id="1.10.510.10">
    <property type="entry name" value="Transferase(Phosphotransferase) domain 1"/>
    <property type="match status" value="1"/>
</dbReference>
<dbReference type="InterPro" id="IPR045274">
    <property type="entry name" value="WAK-like"/>
</dbReference>
<evidence type="ECO:0000256" key="9">
    <source>
        <dbReference type="ARBA" id="ARBA00022840"/>
    </source>
</evidence>
<evidence type="ECO:0000256" key="1">
    <source>
        <dbReference type="ARBA" id="ARBA00004479"/>
    </source>
</evidence>
<evidence type="ECO:0000259" key="18">
    <source>
        <dbReference type="PROSITE" id="PS50011"/>
    </source>
</evidence>
<dbReference type="Pfam" id="PF13947">
    <property type="entry name" value="GUB_WAK_bind"/>
    <property type="match status" value="1"/>
</dbReference>
<dbReference type="PROSITE" id="PS51257">
    <property type="entry name" value="PROKAR_LIPOPROTEIN"/>
    <property type="match status" value="1"/>
</dbReference>
<evidence type="ECO:0000256" key="2">
    <source>
        <dbReference type="ARBA" id="ARBA00022527"/>
    </source>
</evidence>
<feature type="chain" id="PRO_5036465232" description="Protein kinase domain-containing protein" evidence="17">
    <location>
        <begin position="29"/>
        <end position="796"/>
    </location>
</feature>
<evidence type="ECO:0000256" key="4">
    <source>
        <dbReference type="ARBA" id="ARBA00022679"/>
    </source>
</evidence>
<dbReference type="InterPro" id="IPR000719">
    <property type="entry name" value="Prot_kinase_dom"/>
</dbReference>
<comment type="catalytic activity">
    <reaction evidence="15">
        <text>L-threonyl-[protein] + ATP = O-phospho-L-threonyl-[protein] + ADP + H(+)</text>
        <dbReference type="Rhea" id="RHEA:46608"/>
        <dbReference type="Rhea" id="RHEA-COMP:11060"/>
        <dbReference type="Rhea" id="RHEA-COMP:11605"/>
        <dbReference type="ChEBI" id="CHEBI:15378"/>
        <dbReference type="ChEBI" id="CHEBI:30013"/>
        <dbReference type="ChEBI" id="CHEBI:30616"/>
        <dbReference type="ChEBI" id="CHEBI:61977"/>
        <dbReference type="ChEBI" id="CHEBI:456216"/>
    </reaction>
</comment>
<dbReference type="EMBL" id="JAAMPC010000043">
    <property type="protein sequence ID" value="KAG2244977.1"/>
    <property type="molecule type" value="Genomic_DNA"/>
</dbReference>
<dbReference type="PROSITE" id="PS00108">
    <property type="entry name" value="PROTEIN_KINASE_ST"/>
    <property type="match status" value="1"/>
</dbReference>
<keyword evidence="9" id="KW-0067">ATP-binding</keyword>
<keyword evidence="5" id="KW-0812">Transmembrane</keyword>
<keyword evidence="6 17" id="KW-0732">Signal</keyword>
<dbReference type="PANTHER" id="PTHR27005">
    <property type="entry name" value="WALL-ASSOCIATED RECEPTOR KINASE-LIKE 21"/>
    <property type="match status" value="1"/>
</dbReference>
<dbReference type="Pfam" id="PF08488">
    <property type="entry name" value="WAK"/>
    <property type="match status" value="1"/>
</dbReference>
<feature type="region of interest" description="Disordered" evidence="16">
    <location>
        <begin position="734"/>
        <end position="761"/>
    </location>
</feature>
<evidence type="ECO:0000313" key="19">
    <source>
        <dbReference type="EMBL" id="KAG2244977.1"/>
    </source>
</evidence>
<keyword evidence="12" id="KW-1015">Disulfide bond</keyword>
<comment type="caution">
    <text evidence="19">The sequence shown here is derived from an EMBL/GenBank/DDBJ whole genome shotgun (WGS) entry which is preliminary data.</text>
</comment>
<accession>A0A8X7P6F1</accession>
<dbReference type="CDD" id="cd14066">
    <property type="entry name" value="STKc_IRAK"/>
    <property type="match status" value="1"/>
</dbReference>
<evidence type="ECO:0000256" key="10">
    <source>
        <dbReference type="ARBA" id="ARBA00022989"/>
    </source>
</evidence>
<dbReference type="GO" id="GO:0005524">
    <property type="term" value="F:ATP binding"/>
    <property type="evidence" value="ECO:0007669"/>
    <property type="project" value="UniProtKB-KW"/>
</dbReference>
<name>A0A8X7P6F1_BRACI</name>
<dbReference type="PROSITE" id="PS50011">
    <property type="entry name" value="PROTEIN_KINASE_DOM"/>
    <property type="match status" value="1"/>
</dbReference>
<keyword evidence="2" id="KW-0723">Serine/threonine-protein kinase</keyword>
<dbReference type="FunFam" id="1.10.510.10:FF:000084">
    <property type="entry name" value="Wall-associated receptor kinase 2"/>
    <property type="match status" value="1"/>
</dbReference>
<feature type="compositionally biased region" description="Acidic residues" evidence="16">
    <location>
        <begin position="743"/>
        <end position="757"/>
    </location>
</feature>
<keyword evidence="7" id="KW-0547">Nucleotide-binding</keyword>
<comment type="subcellular location">
    <subcellularLocation>
        <location evidence="1">Membrane</location>
        <topology evidence="1">Single-pass type I membrane protein</topology>
    </subcellularLocation>
</comment>
<dbReference type="GO" id="GO:0004674">
    <property type="term" value="F:protein serine/threonine kinase activity"/>
    <property type="evidence" value="ECO:0007669"/>
    <property type="project" value="UniProtKB-KW"/>
</dbReference>
<dbReference type="GO" id="GO:0030247">
    <property type="term" value="F:polysaccharide binding"/>
    <property type="evidence" value="ECO:0007669"/>
    <property type="project" value="InterPro"/>
</dbReference>
<feature type="domain" description="Protein kinase" evidence="18">
    <location>
        <begin position="455"/>
        <end position="729"/>
    </location>
</feature>
<dbReference type="Gene3D" id="3.30.200.20">
    <property type="entry name" value="Phosphorylase Kinase, domain 1"/>
    <property type="match status" value="1"/>
</dbReference>
<proteinExistence type="predicted"/>
<evidence type="ECO:0000256" key="7">
    <source>
        <dbReference type="ARBA" id="ARBA00022741"/>
    </source>
</evidence>
<dbReference type="AlphaFoldDB" id="A0A8X7P6F1"/>
<evidence type="ECO:0000256" key="14">
    <source>
        <dbReference type="ARBA" id="ARBA00047558"/>
    </source>
</evidence>
<dbReference type="InterPro" id="IPR008271">
    <property type="entry name" value="Ser/Thr_kinase_AS"/>
</dbReference>
<protein>
    <recommendedName>
        <fullName evidence="18">Protein kinase domain-containing protein</fullName>
    </recommendedName>
</protein>
<dbReference type="OrthoDB" id="4062651at2759"/>
<keyword evidence="4" id="KW-0808">Transferase</keyword>
<dbReference type="InterPro" id="IPR025287">
    <property type="entry name" value="WAK_GUB"/>
</dbReference>
<comment type="catalytic activity">
    <reaction evidence="14">
        <text>L-seryl-[protein] + ATP = O-phospho-L-seryl-[protein] + ADP + H(+)</text>
        <dbReference type="Rhea" id="RHEA:17989"/>
        <dbReference type="Rhea" id="RHEA-COMP:9863"/>
        <dbReference type="Rhea" id="RHEA-COMP:11604"/>
        <dbReference type="ChEBI" id="CHEBI:15378"/>
        <dbReference type="ChEBI" id="CHEBI:29999"/>
        <dbReference type="ChEBI" id="CHEBI:30616"/>
        <dbReference type="ChEBI" id="CHEBI:83421"/>
        <dbReference type="ChEBI" id="CHEBI:456216"/>
    </reaction>
</comment>
<dbReference type="InterPro" id="IPR018097">
    <property type="entry name" value="EGF_Ca-bd_CS"/>
</dbReference>
<evidence type="ECO:0000256" key="3">
    <source>
        <dbReference type="ARBA" id="ARBA00022553"/>
    </source>
</evidence>
<evidence type="ECO:0000256" key="11">
    <source>
        <dbReference type="ARBA" id="ARBA00023136"/>
    </source>
</evidence>
<evidence type="ECO:0000256" key="8">
    <source>
        <dbReference type="ARBA" id="ARBA00022777"/>
    </source>
</evidence>
<dbReference type="PROSITE" id="PS01187">
    <property type="entry name" value="EGF_CA"/>
    <property type="match status" value="1"/>
</dbReference>
<sequence>MSCKNKIYSLFLILFNLLLLMILWSAASSSCPSECGGVSIPYPFGIGNSCYLEKSYEIECRSTTTSTELVPFLSVINKEVVSISLPFSGYFSTGAYGSVRIRSPITHAGCSTSAHGKDSGASIMNLTGSPTFIDNSNSLLAVGCNSKVSFTHVKPNTVVCELNCSMTKESLNNSTPFRNLRECSSNVLSYYTSNDFVCTEDKPEEDTVCNGNGCCQAFLPNNPPQQVIGIRIESNDVNSTRTKQEHCTVAFLTDEPYNLSNGTNPQKLLGEGHTTLNLGWIIQTKNTSYLNSLACKNGTELNSSSSVEHRTKCICEIVSTSSEISYANCGCNQGYIGNPYIVDGCVDLDECKMNLHSCEEGKYCVNTLGYYDCVGDKTKSILTGVGSGFGVLALVGGVWWLRKVLIKRRMEIRKKKFFKRNGGLLLQQELNTSQGNVEKTKIFSSRELEKATENFSQNRVLGHGGQGTVYKGMLLDGRTVAVKKSKVVDEDKLQEFINEVVILSQINHRHIVKLLGCCLETEVPILVYEFILNGNLFQHIHEESDDYTMIWGMRRRIAVDVAGALSYLHSSASSGIYHRDIKSTNILLDEKYRAKVSDFGTSRSITIDQTHWTTIVSGTVGYMDPEYYRSSQYTDKSDVYSFGVVLAELITGEKPVIMVQNTREIVSLADHFRLAMKEKRLPDIIDSRIKDDCKPEQVTAVANLALKCLSSKGKKRPNMREVFTELERICTSPEDSQVQIHVDEEDEEEEEEEEEEVSNMINKVDSWRVGVTAPAFSIMASPSSSDTEPLFPRPTW</sequence>
<keyword evidence="13" id="KW-0325">Glycoprotein</keyword>
<evidence type="ECO:0000256" key="16">
    <source>
        <dbReference type="SAM" id="MobiDB-lite"/>
    </source>
</evidence>
<evidence type="ECO:0000256" key="17">
    <source>
        <dbReference type="SAM" id="SignalP"/>
    </source>
</evidence>
<dbReference type="Gene3D" id="2.90.20.10">
    <property type="entry name" value="Plasmodium vivax P25 domain"/>
    <property type="match status" value="1"/>
</dbReference>
<reference evidence="19 20" key="1">
    <citation type="submission" date="2020-02" db="EMBL/GenBank/DDBJ databases">
        <authorList>
            <person name="Ma Q."/>
            <person name="Huang Y."/>
            <person name="Song X."/>
            <person name="Pei D."/>
        </authorList>
    </citation>
    <scope>NUCLEOTIDE SEQUENCE [LARGE SCALE GENOMIC DNA]</scope>
    <source>
        <strain evidence="19">Sxm20200214</strain>
        <tissue evidence="19">Leaf</tissue>
    </source>
</reference>
<dbReference type="Proteomes" id="UP000886595">
    <property type="component" value="Unassembled WGS sequence"/>
</dbReference>
<keyword evidence="11" id="KW-0472">Membrane</keyword>
<dbReference type="FunFam" id="3.30.200.20:FF:000043">
    <property type="entry name" value="Wall-associated receptor kinase 2"/>
    <property type="match status" value="1"/>
</dbReference>
<dbReference type="SUPFAM" id="SSF56112">
    <property type="entry name" value="Protein kinase-like (PK-like)"/>
    <property type="match status" value="1"/>
</dbReference>
<evidence type="ECO:0000256" key="6">
    <source>
        <dbReference type="ARBA" id="ARBA00022729"/>
    </source>
</evidence>
<evidence type="ECO:0000313" key="20">
    <source>
        <dbReference type="Proteomes" id="UP000886595"/>
    </source>
</evidence>
<dbReference type="GO" id="GO:0005509">
    <property type="term" value="F:calcium ion binding"/>
    <property type="evidence" value="ECO:0007669"/>
    <property type="project" value="InterPro"/>
</dbReference>
<feature type="signal peptide" evidence="17">
    <location>
        <begin position="1"/>
        <end position="28"/>
    </location>
</feature>
<keyword evidence="10" id="KW-1133">Transmembrane helix</keyword>
<dbReference type="InterPro" id="IPR013695">
    <property type="entry name" value="WAK"/>
</dbReference>
<keyword evidence="8" id="KW-0418">Kinase</keyword>
<evidence type="ECO:0000256" key="13">
    <source>
        <dbReference type="ARBA" id="ARBA00023180"/>
    </source>
</evidence>
<evidence type="ECO:0000256" key="5">
    <source>
        <dbReference type="ARBA" id="ARBA00022692"/>
    </source>
</evidence>
<keyword evidence="20" id="KW-1185">Reference proteome</keyword>
<evidence type="ECO:0000256" key="15">
    <source>
        <dbReference type="ARBA" id="ARBA00047951"/>
    </source>
</evidence>
<gene>
    <name evidence="19" type="ORF">Bca52824_093163</name>
</gene>
<dbReference type="Pfam" id="PF00069">
    <property type="entry name" value="Pkinase"/>
    <property type="match status" value="1"/>
</dbReference>
<dbReference type="GO" id="GO:0005886">
    <property type="term" value="C:plasma membrane"/>
    <property type="evidence" value="ECO:0007669"/>
    <property type="project" value="TreeGrafter"/>
</dbReference>